<accession>A0A1U9KD11</accession>
<dbReference type="EMBL" id="CP014692">
    <property type="protein sequence ID" value="AQS83629.1"/>
    <property type="molecule type" value="Genomic_DNA"/>
</dbReference>
<evidence type="ECO:0000313" key="3">
    <source>
        <dbReference type="Proteomes" id="UP000188937"/>
    </source>
</evidence>
<dbReference type="InterPro" id="IPR045745">
    <property type="entry name" value="HTH_58_Actinobacteria-type"/>
</dbReference>
<feature type="domain" description="Helix-turn-helix" evidence="1">
    <location>
        <begin position="11"/>
        <end position="49"/>
    </location>
</feature>
<dbReference type="KEGG" id="aace:A0U92_01300"/>
<proteinExistence type="predicted"/>
<keyword evidence="3" id="KW-1185">Reference proteome</keyword>
<evidence type="ECO:0000259" key="1">
    <source>
        <dbReference type="Pfam" id="PF19575"/>
    </source>
</evidence>
<dbReference type="Proteomes" id="UP000188937">
    <property type="component" value="Chromosome"/>
</dbReference>
<dbReference type="InterPro" id="IPR036388">
    <property type="entry name" value="WH-like_DNA-bd_sf"/>
</dbReference>
<dbReference type="RefSeq" id="WP_077811657.1">
    <property type="nucleotide sequence ID" value="NZ_CP014692.1"/>
</dbReference>
<dbReference type="Pfam" id="PF19575">
    <property type="entry name" value="HTH_58"/>
    <property type="match status" value="1"/>
</dbReference>
<dbReference type="Gene3D" id="1.10.10.10">
    <property type="entry name" value="Winged helix-like DNA-binding domain superfamily/Winged helix DNA-binding domain"/>
    <property type="match status" value="1"/>
</dbReference>
<protein>
    <recommendedName>
        <fullName evidence="1">Helix-turn-helix domain-containing protein</fullName>
    </recommendedName>
</protein>
<gene>
    <name evidence="2" type="ORF">A0U92_01300</name>
</gene>
<dbReference type="AlphaFoldDB" id="A0A1U9KD11"/>
<sequence>MVRKFEEERAEDLGKAAKTLYAKGKSIRAISEQIGASRSYVHRILMRARTEHLATMVSQRRIAQGNDPLPPGNVISMGAISLHNRRSFH</sequence>
<dbReference type="OrthoDB" id="9902336at2"/>
<name>A0A1U9KD11_ACEAC</name>
<organism evidence="2 3">
    <name type="scientific">Acetobacter aceti</name>
    <dbReference type="NCBI Taxonomy" id="435"/>
    <lineage>
        <taxon>Bacteria</taxon>
        <taxon>Pseudomonadati</taxon>
        <taxon>Pseudomonadota</taxon>
        <taxon>Alphaproteobacteria</taxon>
        <taxon>Acetobacterales</taxon>
        <taxon>Acetobacteraceae</taxon>
        <taxon>Acetobacter</taxon>
        <taxon>Acetobacter subgen. Acetobacter</taxon>
    </lineage>
</organism>
<evidence type="ECO:0000313" key="2">
    <source>
        <dbReference type="EMBL" id="AQS83629.1"/>
    </source>
</evidence>
<reference evidence="2 3" key="1">
    <citation type="submission" date="2016-03" db="EMBL/GenBank/DDBJ databases">
        <title>Acetic acid bacteria sequencing.</title>
        <authorList>
            <person name="Brandt J."/>
            <person name="Jakob F."/>
            <person name="Vogel R.F."/>
        </authorList>
    </citation>
    <scope>NUCLEOTIDE SEQUENCE [LARGE SCALE GENOMIC DNA]</scope>
    <source>
        <strain evidence="2 3">TMW2.1153</strain>
    </source>
</reference>
<dbReference type="STRING" id="435.A0U92_01300"/>